<feature type="domain" description="Histidine kinase/HSP90-like ATPase" evidence="1">
    <location>
        <begin position="38"/>
        <end position="138"/>
    </location>
</feature>
<organism evidence="2 3">
    <name type="scientific">Streptomyces bangladeshensis</name>
    <dbReference type="NCBI Taxonomy" id="295352"/>
    <lineage>
        <taxon>Bacteria</taxon>
        <taxon>Bacillati</taxon>
        <taxon>Actinomycetota</taxon>
        <taxon>Actinomycetes</taxon>
        <taxon>Kitasatosporales</taxon>
        <taxon>Streptomycetaceae</taxon>
        <taxon>Streptomyces</taxon>
    </lineage>
</organism>
<dbReference type="EMBL" id="BAAAOQ010000002">
    <property type="protein sequence ID" value="GAA2191602.1"/>
    <property type="molecule type" value="Genomic_DNA"/>
</dbReference>
<dbReference type="Proteomes" id="UP001501391">
    <property type="component" value="Unassembled WGS sequence"/>
</dbReference>
<evidence type="ECO:0000259" key="1">
    <source>
        <dbReference type="SMART" id="SM00387"/>
    </source>
</evidence>
<sequence>MHAPHTPAVRLPIASDADLAWVRQQVRQTAADLGFSLVQQTKLVTAASELARNTLVHGGGGHVDIRTLAAGPAHGLRLSFVDTGPGIRDVERAMTDGFTTGGGLGMGLSGAKRLVQEFVLDSRHGHGTTVTVTDWASHLPSPRAGAP</sequence>
<dbReference type="SUPFAM" id="SSF55874">
    <property type="entry name" value="ATPase domain of HSP90 chaperone/DNA topoisomerase II/histidine kinase"/>
    <property type="match status" value="1"/>
</dbReference>
<proteinExistence type="predicted"/>
<dbReference type="InterPro" id="IPR003594">
    <property type="entry name" value="HATPase_dom"/>
</dbReference>
<gene>
    <name evidence="2" type="ORF">GCM10009787_05580</name>
</gene>
<name>A0ABP5N6T5_9ACTN</name>
<dbReference type="SMART" id="SM00387">
    <property type="entry name" value="HATPase_c"/>
    <property type="match status" value="1"/>
</dbReference>
<evidence type="ECO:0000313" key="3">
    <source>
        <dbReference type="Proteomes" id="UP001501391"/>
    </source>
</evidence>
<keyword evidence="3" id="KW-1185">Reference proteome</keyword>
<dbReference type="Gene3D" id="3.30.565.10">
    <property type="entry name" value="Histidine kinase-like ATPase, C-terminal domain"/>
    <property type="match status" value="1"/>
</dbReference>
<protein>
    <submittedName>
        <fullName evidence="2">Anti-sigma regulatory factor</fullName>
    </submittedName>
</protein>
<evidence type="ECO:0000313" key="2">
    <source>
        <dbReference type="EMBL" id="GAA2191602.1"/>
    </source>
</evidence>
<accession>A0ABP5N6T5</accession>
<reference evidence="3" key="1">
    <citation type="journal article" date="2019" name="Int. J. Syst. Evol. Microbiol.">
        <title>The Global Catalogue of Microorganisms (GCM) 10K type strain sequencing project: providing services to taxonomists for standard genome sequencing and annotation.</title>
        <authorList>
            <consortium name="The Broad Institute Genomics Platform"/>
            <consortium name="The Broad Institute Genome Sequencing Center for Infectious Disease"/>
            <person name="Wu L."/>
            <person name="Ma J."/>
        </authorList>
    </citation>
    <scope>NUCLEOTIDE SEQUENCE [LARGE SCALE GENOMIC DNA]</scope>
    <source>
        <strain evidence="3">JCM 14924</strain>
    </source>
</reference>
<dbReference type="Pfam" id="PF02518">
    <property type="entry name" value="HATPase_c"/>
    <property type="match status" value="1"/>
</dbReference>
<dbReference type="RefSeq" id="WP_059250164.1">
    <property type="nucleotide sequence ID" value="NZ_BAAAOQ010000002.1"/>
</dbReference>
<comment type="caution">
    <text evidence="2">The sequence shown here is derived from an EMBL/GenBank/DDBJ whole genome shotgun (WGS) entry which is preliminary data.</text>
</comment>
<dbReference type="InterPro" id="IPR036890">
    <property type="entry name" value="HATPase_C_sf"/>
</dbReference>